<organism evidence="2 3">
    <name type="scientific">Burkholderia thailandensis (strain ATCC 700388 / DSM 13276 / CCUG 48851 / CIP 106301 / E264)</name>
    <dbReference type="NCBI Taxonomy" id="271848"/>
    <lineage>
        <taxon>Bacteria</taxon>
        <taxon>Pseudomonadati</taxon>
        <taxon>Pseudomonadota</taxon>
        <taxon>Betaproteobacteria</taxon>
        <taxon>Burkholderiales</taxon>
        <taxon>Burkholderiaceae</taxon>
        <taxon>Burkholderia</taxon>
        <taxon>pseudomallei group</taxon>
    </lineage>
</organism>
<evidence type="ECO:0000256" key="1">
    <source>
        <dbReference type="SAM" id="MobiDB-lite"/>
    </source>
</evidence>
<dbReference type="PIRSF" id="PIRSF028304">
    <property type="entry name" value="UCP028304"/>
    <property type="match status" value="1"/>
</dbReference>
<dbReference type="HOGENOM" id="CLU_028593_2_1_4"/>
<gene>
    <name evidence="2" type="ordered locus">BTH_I2708</name>
</gene>
<proteinExistence type="predicted"/>
<accession>Q2SV26</accession>
<evidence type="ECO:0008006" key="4">
    <source>
        <dbReference type="Google" id="ProtNLM"/>
    </source>
</evidence>
<dbReference type="EMBL" id="CP000086">
    <property type="protein sequence ID" value="ABC37989.1"/>
    <property type="molecule type" value="Genomic_DNA"/>
</dbReference>
<name>Q2SV26_BURTA</name>
<evidence type="ECO:0000313" key="3">
    <source>
        <dbReference type="Proteomes" id="UP000001930"/>
    </source>
</evidence>
<dbReference type="Proteomes" id="UP000001930">
    <property type="component" value="Chromosome I"/>
</dbReference>
<dbReference type="KEGG" id="bte:BTH_I2708"/>
<dbReference type="Pfam" id="PF05947">
    <property type="entry name" value="T6SS_TssF"/>
    <property type="match status" value="1"/>
</dbReference>
<evidence type="ECO:0000313" key="2">
    <source>
        <dbReference type="EMBL" id="ABC37989.1"/>
    </source>
</evidence>
<dbReference type="AlphaFoldDB" id="Q2SV26"/>
<dbReference type="NCBIfam" id="TIGR03359">
    <property type="entry name" value="VI_chp_6"/>
    <property type="match status" value="1"/>
</dbReference>
<dbReference type="PANTHER" id="PTHR35370:SF1">
    <property type="entry name" value="TYPE VI SECRETION SYSTEM COMPONENT TSSF1"/>
    <property type="match status" value="1"/>
</dbReference>
<dbReference type="PANTHER" id="PTHR35370">
    <property type="entry name" value="CYTOPLASMIC PROTEIN-RELATED-RELATED"/>
    <property type="match status" value="1"/>
</dbReference>
<feature type="region of interest" description="Disordered" evidence="1">
    <location>
        <begin position="1"/>
        <end position="28"/>
    </location>
</feature>
<protein>
    <recommendedName>
        <fullName evidence="4">Type VI secretion system baseplate subunit TssF</fullName>
    </recommendedName>
</protein>
<keyword evidence="3" id="KW-1185">Reference proteome</keyword>
<sequence length="660" mass="72289">MSAQRSSIREPCIGSGGSRAHPTRGPSWCRQRPAGVRRHFREPLMDELLSYYERELAFLRRHVRDFAERYPKIASRMQLASGADGSSEDPQVERLFQSFALTGARASRHIDDDYSEFTRAFVEVLYPHYLRAFPSCSIASFDIDASRAAQMSAAVVVPRGTQLYSRPVRGAKLFFRTAYDVTLSPLQLTAARFYAMPQAPRSFRLPPNASAQLSLSFAIRSPHASAAELKLDSVRLYARGEPLMSAALRDALAIHGLRAYVEPEHGGRWVALDRVPFAAVGVSREDSLIPCPENVHPAYPLLTEYFAFPEKFGFFDCDLREAGRLGGRRFTLHLLLKDIPAESAKAGVLEALSAEHVQLGCTPVVNLFETTGKLGQQPGAASGAHMYPLVVDKQNAYAYEVYSVDAVAQVQDTPQGERVTTFPSLHSLYHGGHATRASLYWRMQRDALVARSEPGHELSLGFVDAALDPVAAPAGLDFKLTCSNRDLPEQLPHGAPGGDLMMEGGTLASRISLLQRPTRPLRLREDRGALWRLVSQLSLNSLLLAGGAGAVRDMLKLHDVQESAATVRQIAGIVDVSQKPVTAWVSEKPFASVVRGLEIRITIDEDCFAGTGVHTFAQLMDCLLSRYVAPNGFTQLVLVSSRTGDALCTCARRAGGGFLI</sequence>
<dbReference type="InterPro" id="IPR010272">
    <property type="entry name" value="T6SS_TssF"/>
</dbReference>
<reference evidence="2 3" key="1">
    <citation type="journal article" date="2005" name="BMC Genomics">
        <title>Bacterial genome adaptation to niches: divergence of the potential virulence genes in three Burkholderia species of different survival strategies.</title>
        <authorList>
            <person name="Kim H.S."/>
            <person name="Schell M.A."/>
            <person name="Yu Y."/>
            <person name="Ulrich R.L."/>
            <person name="Sarria S.H."/>
            <person name="Nierman W.C."/>
            <person name="DeShazer D."/>
        </authorList>
    </citation>
    <scope>NUCLEOTIDE SEQUENCE [LARGE SCALE GENOMIC DNA]</scope>
    <source>
        <strain evidence="3">ATCC 700388 / DSM 13276 / CCUG 48851 / CIP 106301 / E264</strain>
    </source>
</reference>